<evidence type="ECO:0000256" key="2">
    <source>
        <dbReference type="ARBA" id="ARBA00022692"/>
    </source>
</evidence>
<evidence type="ECO:0000313" key="8">
    <source>
        <dbReference type="EMBL" id="SHF52651.1"/>
    </source>
</evidence>
<dbReference type="RefSeq" id="WP_073039194.1">
    <property type="nucleotide sequence ID" value="NZ_FQVB01000020.1"/>
</dbReference>
<keyword evidence="3" id="KW-0201">Cytochrome c-type biogenesis</keyword>
<organism evidence="8 9">
    <name type="scientific">Desulfacinum infernum DSM 9756</name>
    <dbReference type="NCBI Taxonomy" id="1121391"/>
    <lineage>
        <taxon>Bacteria</taxon>
        <taxon>Pseudomonadati</taxon>
        <taxon>Thermodesulfobacteriota</taxon>
        <taxon>Syntrophobacteria</taxon>
        <taxon>Syntrophobacterales</taxon>
        <taxon>Syntrophobacteraceae</taxon>
        <taxon>Desulfacinum</taxon>
    </lineage>
</organism>
<keyword evidence="5 6" id="KW-0472">Membrane</keyword>
<keyword evidence="2 6" id="KW-0812">Transmembrane</keyword>
<feature type="transmembrane region" description="Helical" evidence="6">
    <location>
        <begin position="21"/>
        <end position="42"/>
    </location>
</feature>
<evidence type="ECO:0000259" key="7">
    <source>
        <dbReference type="Pfam" id="PF05140"/>
    </source>
</evidence>
<feature type="domain" description="ResB-like" evidence="7">
    <location>
        <begin position="22"/>
        <end position="300"/>
    </location>
</feature>
<feature type="transmembrane region" description="Helical" evidence="6">
    <location>
        <begin position="170"/>
        <end position="194"/>
    </location>
</feature>
<dbReference type="AlphaFoldDB" id="A0A1M5CD82"/>
<dbReference type="PANTHER" id="PTHR31566">
    <property type="entry name" value="CYTOCHROME C BIOGENESIS PROTEIN CCS1, CHLOROPLASTIC"/>
    <property type="match status" value="1"/>
</dbReference>
<dbReference type="PANTHER" id="PTHR31566:SF0">
    <property type="entry name" value="CYTOCHROME C BIOGENESIS PROTEIN CCS1, CHLOROPLASTIC"/>
    <property type="match status" value="1"/>
</dbReference>
<keyword evidence="9" id="KW-1185">Reference proteome</keyword>
<sequence length="460" mass="52050">MSPSTGTSSSSLSTLWQKLGSLRFTLLLFFILTFGCVLGTLFPQGVGERQLLSQFSPSTVKWITTLQLHDLYHSLWFQALLGLLSLNLIVCTLQRLPKTVALLQHREEFLDPRKLSKFSLSCTLRVPSGLPHARQAVEQVVRSKVGPLNQLHAPQDSFAFVVERGRWTRYMVYVVHLSVLIIFFGALLGSLFGFKGMMNVAEGETNNRVFLSRGHRQVVLPFQVRCDDFHVSYYDTGAPEEFRSDLVILEDGREVLRRSIRVNDPLTYKGVTFYQASYGAILKEAKVQFTDKESGETITLDLAFREPVPFADSGRMMELVDFAEDLSGFGKAVAVVTYREGEQPKGSWILVERPDFHGNRVDRYAVKVLDLNQAHYTGLQVKRDPGVVIVITGFILLLAGLLTTFYTQHRKIFIWAQATNPGTTLILAARSSKKSLAFEREFQHLCERIREHLTNPRKES</sequence>
<protein>
    <submittedName>
        <fullName evidence="8">Cytochrome c biogenesis protein</fullName>
    </submittedName>
</protein>
<feature type="transmembrane region" description="Helical" evidence="6">
    <location>
        <begin position="386"/>
        <end position="406"/>
    </location>
</feature>
<name>A0A1M5CD82_9BACT</name>
<dbReference type="GO" id="GO:0017004">
    <property type="term" value="P:cytochrome complex assembly"/>
    <property type="evidence" value="ECO:0007669"/>
    <property type="project" value="UniProtKB-KW"/>
</dbReference>
<reference evidence="9" key="1">
    <citation type="submission" date="2016-11" db="EMBL/GenBank/DDBJ databases">
        <authorList>
            <person name="Varghese N."/>
            <person name="Submissions S."/>
        </authorList>
    </citation>
    <scope>NUCLEOTIDE SEQUENCE [LARGE SCALE GENOMIC DNA]</scope>
    <source>
        <strain evidence="9">DSM 9756</strain>
    </source>
</reference>
<comment type="subcellular location">
    <subcellularLocation>
        <location evidence="1">Membrane</location>
        <topology evidence="1">Multi-pass membrane protein</topology>
    </subcellularLocation>
</comment>
<dbReference type="Pfam" id="PF05140">
    <property type="entry name" value="ResB"/>
    <property type="match status" value="2"/>
</dbReference>
<dbReference type="Proteomes" id="UP000184076">
    <property type="component" value="Unassembled WGS sequence"/>
</dbReference>
<keyword evidence="4 6" id="KW-1133">Transmembrane helix</keyword>
<dbReference type="EMBL" id="FQVB01000020">
    <property type="protein sequence ID" value="SHF52651.1"/>
    <property type="molecule type" value="Genomic_DNA"/>
</dbReference>
<dbReference type="GO" id="GO:0016020">
    <property type="term" value="C:membrane"/>
    <property type="evidence" value="ECO:0007669"/>
    <property type="project" value="UniProtKB-SubCell"/>
</dbReference>
<dbReference type="STRING" id="1121391.SAMN02745206_02158"/>
<dbReference type="InterPro" id="IPR023494">
    <property type="entry name" value="Cyt_c_bgen_Ccs1/CcsB/ResB"/>
</dbReference>
<evidence type="ECO:0000256" key="3">
    <source>
        <dbReference type="ARBA" id="ARBA00022748"/>
    </source>
</evidence>
<evidence type="ECO:0000256" key="4">
    <source>
        <dbReference type="ARBA" id="ARBA00022989"/>
    </source>
</evidence>
<dbReference type="OrthoDB" id="9770923at2"/>
<feature type="domain" description="ResB-like" evidence="7">
    <location>
        <begin position="354"/>
        <end position="443"/>
    </location>
</feature>
<accession>A0A1M5CD82</accession>
<evidence type="ECO:0000256" key="5">
    <source>
        <dbReference type="ARBA" id="ARBA00023136"/>
    </source>
</evidence>
<gene>
    <name evidence="8" type="ORF">SAMN02745206_02158</name>
</gene>
<feature type="transmembrane region" description="Helical" evidence="6">
    <location>
        <begin position="75"/>
        <end position="96"/>
    </location>
</feature>
<evidence type="ECO:0000256" key="6">
    <source>
        <dbReference type="SAM" id="Phobius"/>
    </source>
</evidence>
<dbReference type="InterPro" id="IPR007816">
    <property type="entry name" value="ResB-like_domain"/>
</dbReference>
<proteinExistence type="predicted"/>
<evidence type="ECO:0000256" key="1">
    <source>
        <dbReference type="ARBA" id="ARBA00004141"/>
    </source>
</evidence>
<evidence type="ECO:0000313" key="9">
    <source>
        <dbReference type="Proteomes" id="UP000184076"/>
    </source>
</evidence>